<dbReference type="InterPro" id="IPR036388">
    <property type="entry name" value="WH-like_DNA-bd_sf"/>
</dbReference>
<dbReference type="AlphaFoldDB" id="A0A037ZID6"/>
<dbReference type="InterPro" id="IPR000847">
    <property type="entry name" value="LysR_HTH_N"/>
</dbReference>
<dbReference type="Pfam" id="PF00126">
    <property type="entry name" value="HTH_1"/>
    <property type="match status" value="1"/>
</dbReference>
<comment type="similarity">
    <text evidence="1">Belongs to the LysR transcriptional regulatory family.</text>
</comment>
<gene>
    <name evidence="6" type="ORF">ACMU_10685</name>
</gene>
<dbReference type="PANTHER" id="PTHR30537">
    <property type="entry name" value="HTH-TYPE TRANSCRIPTIONAL REGULATOR"/>
    <property type="match status" value="1"/>
</dbReference>
<keyword evidence="7" id="KW-1185">Reference proteome</keyword>
<feature type="domain" description="HTH lysR-type" evidence="5">
    <location>
        <begin position="1"/>
        <end position="59"/>
    </location>
</feature>
<dbReference type="Gene3D" id="1.10.10.10">
    <property type="entry name" value="Winged helix-like DNA-binding domain superfamily/Winged helix DNA-binding domain"/>
    <property type="match status" value="1"/>
</dbReference>
<dbReference type="InterPro" id="IPR058163">
    <property type="entry name" value="LysR-type_TF_proteobact-type"/>
</dbReference>
<dbReference type="PANTHER" id="PTHR30537:SF5">
    <property type="entry name" value="HTH-TYPE TRANSCRIPTIONAL ACTIVATOR TTDR-RELATED"/>
    <property type="match status" value="1"/>
</dbReference>
<dbReference type="InterPro" id="IPR005119">
    <property type="entry name" value="LysR_subst-bd"/>
</dbReference>
<evidence type="ECO:0000256" key="2">
    <source>
        <dbReference type="ARBA" id="ARBA00023015"/>
    </source>
</evidence>
<evidence type="ECO:0000259" key="5">
    <source>
        <dbReference type="PROSITE" id="PS50931"/>
    </source>
</evidence>
<comment type="caution">
    <text evidence="6">The sequence shown here is derived from an EMBL/GenBank/DDBJ whole genome shotgun (WGS) entry which is preliminary data.</text>
</comment>
<dbReference type="EMBL" id="JFKE01000003">
    <property type="protein sequence ID" value="KAJ56210.1"/>
    <property type="molecule type" value="Genomic_DNA"/>
</dbReference>
<accession>A0A037ZID6</accession>
<evidence type="ECO:0000256" key="3">
    <source>
        <dbReference type="ARBA" id="ARBA00023125"/>
    </source>
</evidence>
<dbReference type="Pfam" id="PF03466">
    <property type="entry name" value="LysR_substrate"/>
    <property type="match status" value="1"/>
</dbReference>
<dbReference type="SUPFAM" id="SSF46785">
    <property type="entry name" value="Winged helix' DNA-binding domain"/>
    <property type="match status" value="1"/>
</dbReference>
<protein>
    <recommendedName>
        <fullName evidence="5">HTH lysR-type domain-containing protein</fullName>
    </recommendedName>
</protein>
<proteinExistence type="inferred from homology"/>
<dbReference type="CDD" id="cd08422">
    <property type="entry name" value="PBP2_CrgA_like"/>
    <property type="match status" value="1"/>
</dbReference>
<dbReference type="Proteomes" id="UP000026249">
    <property type="component" value="Unassembled WGS sequence"/>
</dbReference>
<dbReference type="PROSITE" id="PS50931">
    <property type="entry name" value="HTH_LYSR"/>
    <property type="match status" value="1"/>
</dbReference>
<keyword evidence="2" id="KW-0805">Transcription regulation</keyword>
<evidence type="ECO:0000313" key="6">
    <source>
        <dbReference type="EMBL" id="KAJ56210.1"/>
    </source>
</evidence>
<reference evidence="6 7" key="1">
    <citation type="submission" date="2014-03" db="EMBL/GenBank/DDBJ databases">
        <title>Draft Genome Sequence of Actibacterium mucosum KCTC 23349, a Marine Alphaproteobacterium with Complex Ionic Requirements Isolated from Mediterranean Seawater at Malvarrosa Beach, Valencia, Spain.</title>
        <authorList>
            <person name="Arahal D.R."/>
            <person name="Shao Z."/>
            <person name="Lai Q."/>
            <person name="Pujalte M.J."/>
        </authorList>
    </citation>
    <scope>NUCLEOTIDE SEQUENCE [LARGE SCALE GENOMIC DNA]</scope>
    <source>
        <strain evidence="6 7">KCTC 23349</strain>
    </source>
</reference>
<name>A0A037ZID6_9RHOB</name>
<dbReference type="STRING" id="1454373.ACMU_10685"/>
<dbReference type="SUPFAM" id="SSF53850">
    <property type="entry name" value="Periplasmic binding protein-like II"/>
    <property type="match status" value="1"/>
</dbReference>
<keyword evidence="3" id="KW-0238">DNA-binding</keyword>
<dbReference type="FunFam" id="1.10.10.10:FF:000001">
    <property type="entry name" value="LysR family transcriptional regulator"/>
    <property type="match status" value="1"/>
</dbReference>
<organism evidence="6 7">
    <name type="scientific">Actibacterium mucosum KCTC 23349</name>
    <dbReference type="NCBI Taxonomy" id="1454373"/>
    <lineage>
        <taxon>Bacteria</taxon>
        <taxon>Pseudomonadati</taxon>
        <taxon>Pseudomonadota</taxon>
        <taxon>Alphaproteobacteria</taxon>
        <taxon>Rhodobacterales</taxon>
        <taxon>Roseobacteraceae</taxon>
        <taxon>Actibacterium</taxon>
    </lineage>
</organism>
<dbReference type="Gene3D" id="3.40.190.290">
    <property type="match status" value="1"/>
</dbReference>
<evidence type="ECO:0000313" key="7">
    <source>
        <dbReference type="Proteomes" id="UP000026249"/>
    </source>
</evidence>
<dbReference type="RefSeq" id="WP_051588193.1">
    <property type="nucleotide sequence ID" value="NZ_JFKE01000003.1"/>
</dbReference>
<keyword evidence="4" id="KW-0804">Transcription</keyword>
<dbReference type="FunFam" id="3.40.190.290:FF:000001">
    <property type="entry name" value="Transcriptional regulator, LysR family"/>
    <property type="match status" value="1"/>
</dbReference>
<dbReference type="InterPro" id="IPR036390">
    <property type="entry name" value="WH_DNA-bd_sf"/>
</dbReference>
<evidence type="ECO:0000256" key="1">
    <source>
        <dbReference type="ARBA" id="ARBA00009437"/>
    </source>
</evidence>
<sequence>MDNEMALRLFVNVVEENSISRGGARLSIPQSSASRMLSKLEDRLDARLLQRSTRRLQLTEAGRIYFERARQIVTELDEAALAIRDLTNVPSGLFRLAAPASFAQRYVAPYLSEFREKYPDITFGLALTDRMEDLIGQGFDVAIRLGQLPDSSLVATRLAMSSSIVCASPLYLERRGAPKSVQDLENHDCLLFRGSPGTNNWKILQGGAEQQVRAAGPFYCDSGEGLLAAALNGLGVCMLPIWLVGEFLADGRLQPVFAPEDSRTAVSPVQAVMAHRQHIPAKTRVFVDFLRDKLSSYDWT</sequence>
<dbReference type="GO" id="GO:0003700">
    <property type="term" value="F:DNA-binding transcription factor activity"/>
    <property type="evidence" value="ECO:0007669"/>
    <property type="project" value="InterPro"/>
</dbReference>
<dbReference type="GO" id="GO:0003677">
    <property type="term" value="F:DNA binding"/>
    <property type="evidence" value="ECO:0007669"/>
    <property type="project" value="UniProtKB-KW"/>
</dbReference>
<evidence type="ECO:0000256" key="4">
    <source>
        <dbReference type="ARBA" id="ARBA00023163"/>
    </source>
</evidence>